<dbReference type="AlphaFoldDB" id="A0A0P1A646"/>
<dbReference type="EMBL" id="CCYD01000053">
    <property type="protein sequence ID" value="CEG35615.1"/>
    <property type="molecule type" value="Genomic_DNA"/>
</dbReference>
<proteinExistence type="predicted"/>
<accession>A0A0P1A646</accession>
<evidence type="ECO:0000313" key="1">
    <source>
        <dbReference type="EMBL" id="CEG35615.1"/>
    </source>
</evidence>
<organism evidence="1 2">
    <name type="scientific">Plasmopara halstedii</name>
    <name type="common">Downy mildew of sunflower</name>
    <dbReference type="NCBI Taxonomy" id="4781"/>
    <lineage>
        <taxon>Eukaryota</taxon>
        <taxon>Sar</taxon>
        <taxon>Stramenopiles</taxon>
        <taxon>Oomycota</taxon>
        <taxon>Peronosporomycetes</taxon>
        <taxon>Peronosporales</taxon>
        <taxon>Peronosporaceae</taxon>
        <taxon>Plasmopara</taxon>
    </lineage>
</organism>
<protein>
    <submittedName>
        <fullName evidence="1">Uncharacterized protein</fullName>
    </submittedName>
</protein>
<reference evidence="2" key="1">
    <citation type="submission" date="2014-09" db="EMBL/GenBank/DDBJ databases">
        <authorList>
            <person name="Sharma Rahul"/>
            <person name="Thines Marco"/>
        </authorList>
    </citation>
    <scope>NUCLEOTIDE SEQUENCE [LARGE SCALE GENOMIC DNA]</scope>
</reference>
<dbReference type="Proteomes" id="UP000054928">
    <property type="component" value="Unassembled WGS sequence"/>
</dbReference>
<dbReference type="GeneID" id="36406541"/>
<name>A0A0P1A646_PLAHL</name>
<dbReference type="RefSeq" id="XP_024571984.1">
    <property type="nucleotide sequence ID" value="XM_024726148.1"/>
</dbReference>
<evidence type="ECO:0000313" key="2">
    <source>
        <dbReference type="Proteomes" id="UP000054928"/>
    </source>
</evidence>
<keyword evidence="2" id="KW-1185">Reference proteome</keyword>
<sequence length="95" mass="10697">MDHLALCDKSGISRVFCGSANRDPSMPYLKKHCSSIPSSKSLNLMKVDIFMLIFRFLTSYPYNILRAFTTNSKHELILALSSHRNAAASPYQQIS</sequence>